<dbReference type="VEuPathDB" id="FungiDB:SJAG_01552"/>
<name>B6JY92_SCHJY</name>
<organism evidence="1 2">
    <name type="scientific">Schizosaccharomyces japonicus (strain yFS275 / FY16936)</name>
    <name type="common">Fission yeast</name>
    <dbReference type="NCBI Taxonomy" id="402676"/>
    <lineage>
        <taxon>Eukaryota</taxon>
        <taxon>Fungi</taxon>
        <taxon>Dikarya</taxon>
        <taxon>Ascomycota</taxon>
        <taxon>Taphrinomycotina</taxon>
        <taxon>Schizosaccharomycetes</taxon>
        <taxon>Schizosaccharomycetales</taxon>
        <taxon>Schizosaccharomycetaceae</taxon>
        <taxon>Schizosaccharomyces</taxon>
    </lineage>
</organism>
<evidence type="ECO:0000313" key="1">
    <source>
        <dbReference type="EMBL" id="EEB06510.2"/>
    </source>
</evidence>
<sequence length="225" mass="25453">MRPSGETLHIWNITWTSRGCQARGGVTVSARSWLRQRPRLREQQCWRREKAFRVSAAGSSSRQDNEPFLANHIRNRGILWRNKLWWECYARARDEAGVCGCAGVLVKDAERESQRVFICFARSGMNCSGARWFINPARKIFRGQIKKPFPMLDRSNQWQAAVIALDVERNASPAVHQLQTRIFRLRPAALEKAATGFVSSLSAPVGDCTSLVKTARAPTTIVRGE</sequence>
<dbReference type="Proteomes" id="UP000001744">
    <property type="component" value="Unassembled WGS sequence"/>
</dbReference>
<evidence type="ECO:0000313" key="2">
    <source>
        <dbReference type="Proteomes" id="UP000001744"/>
    </source>
</evidence>
<dbReference type="GeneID" id="7048737"/>
<dbReference type="JaponicusDB" id="SJAG_01552"/>
<dbReference type="AlphaFoldDB" id="B6JY92"/>
<proteinExistence type="predicted"/>
<reference evidence="1 2" key="1">
    <citation type="journal article" date="2011" name="Science">
        <title>Comparative functional genomics of the fission yeasts.</title>
        <authorList>
            <person name="Rhind N."/>
            <person name="Chen Z."/>
            <person name="Yassour M."/>
            <person name="Thompson D.A."/>
            <person name="Haas B.J."/>
            <person name="Habib N."/>
            <person name="Wapinski I."/>
            <person name="Roy S."/>
            <person name="Lin M.F."/>
            <person name="Heiman D.I."/>
            <person name="Young S.K."/>
            <person name="Furuya K."/>
            <person name="Guo Y."/>
            <person name="Pidoux A."/>
            <person name="Chen H.M."/>
            <person name="Robbertse B."/>
            <person name="Goldberg J.M."/>
            <person name="Aoki K."/>
            <person name="Bayne E.H."/>
            <person name="Berlin A.M."/>
            <person name="Desjardins C.A."/>
            <person name="Dobbs E."/>
            <person name="Dukaj L."/>
            <person name="Fan L."/>
            <person name="FitzGerald M.G."/>
            <person name="French C."/>
            <person name="Gujja S."/>
            <person name="Hansen K."/>
            <person name="Keifenheim D."/>
            <person name="Levin J.Z."/>
            <person name="Mosher R.A."/>
            <person name="Mueller C.A."/>
            <person name="Pfiffner J."/>
            <person name="Priest M."/>
            <person name="Russ C."/>
            <person name="Smialowska A."/>
            <person name="Swoboda P."/>
            <person name="Sykes S.M."/>
            <person name="Vaughn M."/>
            <person name="Vengrova S."/>
            <person name="Yoder R."/>
            <person name="Zeng Q."/>
            <person name="Allshire R."/>
            <person name="Baulcombe D."/>
            <person name="Birren B.W."/>
            <person name="Brown W."/>
            <person name="Ekwall K."/>
            <person name="Kellis M."/>
            <person name="Leatherwood J."/>
            <person name="Levin H."/>
            <person name="Margalit H."/>
            <person name="Martienssen R."/>
            <person name="Nieduszynski C.A."/>
            <person name="Spatafora J.W."/>
            <person name="Friedman N."/>
            <person name="Dalgaard J.Z."/>
            <person name="Baumann P."/>
            <person name="Niki H."/>
            <person name="Regev A."/>
            <person name="Nusbaum C."/>
        </authorList>
    </citation>
    <scope>NUCLEOTIDE SEQUENCE [LARGE SCALE GENOMIC DNA]</scope>
    <source>
        <strain evidence="2">yFS275 / FY16936</strain>
    </source>
</reference>
<gene>
    <name evidence="1" type="ORF">SJAG_01552</name>
</gene>
<protein>
    <submittedName>
        <fullName evidence="1">Uncharacterized protein</fullName>
    </submittedName>
</protein>
<dbReference type="RefSeq" id="XP_002172803.2">
    <property type="nucleotide sequence ID" value="XM_002172767.2"/>
</dbReference>
<accession>B6JY92</accession>
<dbReference type="HOGENOM" id="CLU_1230533_0_0_1"/>
<dbReference type="EMBL" id="KE651168">
    <property type="protein sequence ID" value="EEB06510.2"/>
    <property type="molecule type" value="Genomic_DNA"/>
</dbReference>
<keyword evidence="2" id="KW-1185">Reference proteome</keyword>